<dbReference type="InterPro" id="IPR036388">
    <property type="entry name" value="WH-like_DNA-bd_sf"/>
</dbReference>
<gene>
    <name evidence="4" type="ORF">JO380_001185</name>
</gene>
<dbReference type="SUPFAM" id="SSF46894">
    <property type="entry name" value="C-terminal effector domain of the bipartite response regulators"/>
    <property type="match status" value="1"/>
</dbReference>
<keyword evidence="5" id="KW-1185">Reference proteome</keyword>
<comment type="caution">
    <text evidence="4">The sequence shown here is derived from an EMBL/GenBank/DDBJ whole genome shotgun (WGS) entry which is preliminary data.</text>
</comment>
<organism evidence="4 5">
    <name type="scientific">Cellulomonas iranensis</name>
    <dbReference type="NCBI Taxonomy" id="76862"/>
    <lineage>
        <taxon>Bacteria</taxon>
        <taxon>Bacillati</taxon>
        <taxon>Actinomycetota</taxon>
        <taxon>Actinomycetes</taxon>
        <taxon>Micrococcales</taxon>
        <taxon>Cellulomonadaceae</taxon>
        <taxon>Cellulomonas</taxon>
    </lineage>
</organism>
<feature type="domain" description="HTH luxR-type" evidence="3">
    <location>
        <begin position="900"/>
        <end position="965"/>
    </location>
</feature>
<dbReference type="GO" id="GO:0003677">
    <property type="term" value="F:DNA binding"/>
    <property type="evidence" value="ECO:0007669"/>
    <property type="project" value="UniProtKB-KW"/>
</dbReference>
<keyword evidence="2" id="KW-0067">ATP-binding</keyword>
<dbReference type="InterPro" id="IPR016032">
    <property type="entry name" value="Sig_transdc_resp-reg_C-effctor"/>
</dbReference>
<evidence type="ECO:0000259" key="3">
    <source>
        <dbReference type="PROSITE" id="PS50043"/>
    </source>
</evidence>
<protein>
    <submittedName>
        <fullName evidence="4">DNA-binding CsgD family transcriptional regulator</fullName>
    </submittedName>
</protein>
<reference evidence="4 5" key="1">
    <citation type="submission" date="2023-07" db="EMBL/GenBank/DDBJ databases">
        <title>Sequencing the genomes of 1000 actinobacteria strains.</title>
        <authorList>
            <person name="Klenk H.-P."/>
        </authorList>
    </citation>
    <scope>NUCLEOTIDE SEQUENCE [LARGE SCALE GENOMIC DNA]</scope>
    <source>
        <strain evidence="4 5">DSM 14785</strain>
    </source>
</reference>
<dbReference type="PRINTS" id="PR00038">
    <property type="entry name" value="HTHLUXR"/>
</dbReference>
<dbReference type="SUPFAM" id="SSF52540">
    <property type="entry name" value="P-loop containing nucleoside triphosphate hydrolases"/>
    <property type="match status" value="1"/>
</dbReference>
<proteinExistence type="predicted"/>
<dbReference type="Proteomes" id="UP001240250">
    <property type="component" value="Unassembled WGS sequence"/>
</dbReference>
<dbReference type="InterPro" id="IPR041664">
    <property type="entry name" value="AAA_16"/>
</dbReference>
<dbReference type="PROSITE" id="PS50043">
    <property type="entry name" value="HTH_LUXR_2"/>
    <property type="match status" value="1"/>
</dbReference>
<dbReference type="Pfam" id="PF00196">
    <property type="entry name" value="GerE"/>
    <property type="match status" value="1"/>
</dbReference>
<accession>A0ABU0GHH7</accession>
<evidence type="ECO:0000313" key="4">
    <source>
        <dbReference type="EMBL" id="MDQ0424804.1"/>
    </source>
</evidence>
<evidence type="ECO:0000256" key="2">
    <source>
        <dbReference type="ARBA" id="ARBA00022840"/>
    </source>
</evidence>
<keyword evidence="1" id="KW-0547">Nucleotide-binding</keyword>
<dbReference type="PROSITE" id="PS00622">
    <property type="entry name" value="HTH_LUXR_1"/>
    <property type="match status" value="1"/>
</dbReference>
<evidence type="ECO:0000313" key="5">
    <source>
        <dbReference type="Proteomes" id="UP001240250"/>
    </source>
</evidence>
<dbReference type="SMART" id="SM00421">
    <property type="entry name" value="HTH_LUXR"/>
    <property type="match status" value="1"/>
</dbReference>
<keyword evidence="4" id="KW-0238">DNA-binding</keyword>
<name>A0ABU0GHH7_9CELL</name>
<dbReference type="CDD" id="cd06170">
    <property type="entry name" value="LuxR_C_like"/>
    <property type="match status" value="1"/>
</dbReference>
<dbReference type="RefSeq" id="WP_307416100.1">
    <property type="nucleotide sequence ID" value="NZ_JAUSVM010000001.1"/>
</dbReference>
<dbReference type="InterPro" id="IPR027417">
    <property type="entry name" value="P-loop_NTPase"/>
</dbReference>
<dbReference type="Pfam" id="PF13191">
    <property type="entry name" value="AAA_16"/>
    <property type="match status" value="1"/>
</dbReference>
<dbReference type="Gene3D" id="1.10.10.10">
    <property type="entry name" value="Winged helix-like DNA-binding domain superfamily/Winged helix DNA-binding domain"/>
    <property type="match status" value="1"/>
</dbReference>
<dbReference type="PANTHER" id="PTHR16305:SF35">
    <property type="entry name" value="TRANSCRIPTIONAL ACTIVATOR DOMAIN"/>
    <property type="match status" value="1"/>
</dbReference>
<dbReference type="PANTHER" id="PTHR16305">
    <property type="entry name" value="TESTICULAR SOLUBLE ADENYLYL CYCLASE"/>
    <property type="match status" value="1"/>
</dbReference>
<evidence type="ECO:0000256" key="1">
    <source>
        <dbReference type="ARBA" id="ARBA00022741"/>
    </source>
</evidence>
<dbReference type="InterPro" id="IPR000792">
    <property type="entry name" value="Tscrpt_reg_LuxR_C"/>
</dbReference>
<sequence length="984" mass="102754">MSTPFVARTEQVARLAQALDRARTGAPTLVLLGADAGVGKTRLLRHVGDVVAAGGARVVTGHCVDLGEIGLPYLPFAEALGVLRGTDPTAVARVVEARPALGRLLGGTGGRTSEDAGPADAADERRELFEGVLEVLAACASTEHPLLLVLEDLHWADASSRDLLRFVVSRLSDQPLLVVATYRTDDLHRRHPWRPVAAELARHPRSSHLALAPFTDDELREFAAAVAGRALPEDQLHRLRERAEGNAYFTEELIEAGADADALPWSLADVLRTRVERLDAATVRLVQLASAAGRRVDEPLLRAAAQAGPGAAPAVGAVDAALREAVAQHVLVVEDGRIAFRHALLAEAVYADLLPGEAAAAHRAFLAALDATPTPGAAAQRAAHALRVPDLPVALGASWEAAVQAARVLAPAEELRHLEVVLRLWDAVPEVAAGLPASHAAVLRTAAAAASRAGESERAVQLARGAVAAAGDDPLARGGARTDLARHLLGTESVDAALAEASAALVELPDAPSRERAWALATFARAALNAGREDEATETAARAAQVAREVGDVAAESDALTTAAVGEQIDHERSAQLLTEALARAVASGDHATELRTRYNLTSTAYYAGDLVRAAHEADVGHRRAVELGMAWAPYGVDLQMFRLLVRYVGGDLAPPAADEVAGGRGEVRAFLTSVELYAAVARGDGDAVERALALEPWWPRDPLLTQLAGGNAVDALTWRGEPARAVAYADRVDTHVRSVWSPEYLGGIWLGALALAAVADLAAARRAAGQDDADVVADADARLARVVRTADEGRPRGGTLGPEGRAWLARAHAEHARAAGRADVEAWRAALAELAYGHRYETARVRRRLAEALVARGDRGAAATEAQAALAEAHAMGAAPLAEAVADLVRRARLGGAPAAPGGDVLTARESEVLTLVAQGLSNRLVGERLFISGKTVSVHVSNVLAKLGASGRTEAVAIAHRRGLLGTAAAREGRVSATGPTV</sequence>
<dbReference type="EMBL" id="JAUSVM010000001">
    <property type="protein sequence ID" value="MDQ0424804.1"/>
    <property type="molecule type" value="Genomic_DNA"/>
</dbReference>